<reference evidence="3" key="1">
    <citation type="submission" date="2018-03" db="EMBL/GenBank/DDBJ databases">
        <authorList>
            <person name="Blom J."/>
        </authorList>
    </citation>
    <scope>NUCLEOTIDE SEQUENCE [LARGE SCALE GENOMIC DNA]</scope>
    <source>
        <strain evidence="3">KPC-SM-21</strain>
    </source>
</reference>
<dbReference type="Proteomes" id="UP000245974">
    <property type="component" value="Unassembled WGS sequence"/>
</dbReference>
<feature type="transmembrane region" description="Helical" evidence="1">
    <location>
        <begin position="35"/>
        <end position="55"/>
    </location>
</feature>
<keyword evidence="3" id="KW-1185">Reference proteome</keyword>
<proteinExistence type="predicted"/>
<keyword evidence="1" id="KW-1133">Transmembrane helix</keyword>
<keyword evidence="1" id="KW-0472">Membrane</keyword>
<accession>A0A2U3N4S3</accession>
<dbReference type="OrthoDB" id="6713303at2"/>
<evidence type="ECO:0000256" key="1">
    <source>
        <dbReference type="SAM" id="Phobius"/>
    </source>
</evidence>
<organism evidence="2 3">
    <name type="scientific">Acinetobacter stercoris</name>
    <dbReference type="NCBI Taxonomy" id="2126983"/>
    <lineage>
        <taxon>Bacteria</taxon>
        <taxon>Pseudomonadati</taxon>
        <taxon>Pseudomonadota</taxon>
        <taxon>Gammaproteobacteria</taxon>
        <taxon>Moraxellales</taxon>
        <taxon>Moraxellaceae</taxon>
        <taxon>Acinetobacter</taxon>
    </lineage>
</organism>
<dbReference type="RefSeq" id="WP_121975927.1">
    <property type="nucleotide sequence ID" value="NZ_OOGT01000342.1"/>
</dbReference>
<name>A0A2U3N4S3_9GAMM</name>
<dbReference type="AlphaFoldDB" id="A0A2U3N4S3"/>
<keyword evidence="1" id="KW-0812">Transmembrane</keyword>
<sequence length="61" mass="7008">MLKKFFIQFAACIAIVLVLGVLLSNMIELSHHVEYWIMLLIPTFAVPILTTVTFFKEPIEL</sequence>
<dbReference type="EMBL" id="OOGT01000342">
    <property type="protein sequence ID" value="SPL72549.1"/>
    <property type="molecule type" value="Genomic_DNA"/>
</dbReference>
<evidence type="ECO:0000313" key="2">
    <source>
        <dbReference type="EMBL" id="SPL72549.1"/>
    </source>
</evidence>
<protein>
    <submittedName>
        <fullName evidence="2">Uncharacterized protein</fullName>
    </submittedName>
</protein>
<evidence type="ECO:0000313" key="3">
    <source>
        <dbReference type="Proteomes" id="UP000245974"/>
    </source>
</evidence>
<feature type="transmembrane region" description="Helical" evidence="1">
    <location>
        <begin position="6"/>
        <end position="23"/>
    </location>
</feature>
<gene>
    <name evidence="2" type="ORF">KPC_3727</name>
</gene>
<dbReference type="InParanoid" id="A0A2U3N4S3"/>